<dbReference type="RefSeq" id="WP_305995683.1">
    <property type="nucleotide sequence ID" value="NZ_JAVALS010000002.1"/>
</dbReference>
<evidence type="ECO:0008006" key="3">
    <source>
        <dbReference type="Google" id="ProtNLM"/>
    </source>
</evidence>
<sequence length="168" mass="18354">MGADDKQIGKNLATLRGERSQQDVASQMRALGYKWSQATVWAVEKGERPLKVVEAVALAGLFSKTLDDLLSSDTSFDLALDELESAIAALKPARAMIDSAMERVETLIVEAPEELLSEREARVVALVEATMDLDDEDDVSARQVYGEIVKNANARRAWKAAAESSRES</sequence>
<dbReference type="InterPro" id="IPR010982">
    <property type="entry name" value="Lambda_DNA-bd_dom_sf"/>
</dbReference>
<evidence type="ECO:0000313" key="2">
    <source>
        <dbReference type="Proteomes" id="UP001232725"/>
    </source>
</evidence>
<dbReference type="EMBL" id="JAVALS010000002">
    <property type="protein sequence ID" value="MDP5226640.1"/>
    <property type="molecule type" value="Genomic_DNA"/>
</dbReference>
<comment type="caution">
    <text evidence="1">The sequence shown here is derived from an EMBL/GenBank/DDBJ whole genome shotgun (WGS) entry which is preliminary data.</text>
</comment>
<accession>A0ABT9INE8</accession>
<organism evidence="1 2">
    <name type="scientific">Arthrobacter horti</name>
    <dbReference type="NCBI Taxonomy" id="3068273"/>
    <lineage>
        <taxon>Bacteria</taxon>
        <taxon>Bacillati</taxon>
        <taxon>Actinomycetota</taxon>
        <taxon>Actinomycetes</taxon>
        <taxon>Micrococcales</taxon>
        <taxon>Micrococcaceae</taxon>
        <taxon>Arthrobacter</taxon>
    </lineage>
</organism>
<proteinExistence type="predicted"/>
<dbReference type="Gene3D" id="1.10.260.40">
    <property type="entry name" value="lambda repressor-like DNA-binding domains"/>
    <property type="match status" value="1"/>
</dbReference>
<reference evidence="1 2" key="1">
    <citation type="submission" date="2023-08" db="EMBL/GenBank/DDBJ databases">
        <title>Arthrobacter horti sp. nov., isolated from forest soil.</title>
        <authorList>
            <person name="Park M."/>
        </authorList>
    </citation>
    <scope>NUCLEOTIDE SEQUENCE [LARGE SCALE GENOMIC DNA]</scope>
    <source>
        <strain evidence="1 2">YJM1</strain>
    </source>
</reference>
<gene>
    <name evidence="1" type="ORF">Q9R02_05665</name>
</gene>
<protein>
    <recommendedName>
        <fullName evidence="3">HTH cro/C1-type domain-containing protein</fullName>
    </recommendedName>
</protein>
<keyword evidence="2" id="KW-1185">Reference proteome</keyword>
<name>A0ABT9INE8_9MICC</name>
<evidence type="ECO:0000313" key="1">
    <source>
        <dbReference type="EMBL" id="MDP5226640.1"/>
    </source>
</evidence>
<dbReference type="Proteomes" id="UP001232725">
    <property type="component" value="Unassembled WGS sequence"/>
</dbReference>